<dbReference type="EMBL" id="CP139965">
    <property type="protein sequence ID" value="WQD79862.1"/>
    <property type="molecule type" value="Genomic_DNA"/>
</dbReference>
<dbReference type="InterPro" id="IPR001702">
    <property type="entry name" value="Porin_Gram-ve"/>
</dbReference>
<evidence type="ECO:0000256" key="9">
    <source>
        <dbReference type="ARBA" id="ARBA00023136"/>
    </source>
</evidence>
<keyword evidence="8" id="KW-0626">Porin</keyword>
<comment type="subunit">
    <text evidence="2">Homotrimer.</text>
</comment>
<dbReference type="SUPFAM" id="SSF56935">
    <property type="entry name" value="Porins"/>
    <property type="match status" value="1"/>
</dbReference>
<keyword evidence="14" id="KW-1185">Reference proteome</keyword>
<accession>A0ABZ0WR76</accession>
<dbReference type="PANTHER" id="PTHR34501">
    <property type="entry name" value="PROTEIN YDDL-RELATED"/>
    <property type="match status" value="1"/>
</dbReference>
<evidence type="ECO:0000256" key="2">
    <source>
        <dbReference type="ARBA" id="ARBA00011233"/>
    </source>
</evidence>
<dbReference type="RefSeq" id="WP_232833616.1">
    <property type="nucleotide sequence ID" value="NZ_CP139965.1"/>
</dbReference>
<proteinExistence type="predicted"/>
<gene>
    <name evidence="13" type="ORF">U0042_09380</name>
</gene>
<evidence type="ECO:0000256" key="1">
    <source>
        <dbReference type="ARBA" id="ARBA00004571"/>
    </source>
</evidence>
<dbReference type="PANTHER" id="PTHR34501:SF9">
    <property type="entry name" value="MAJOR OUTER MEMBRANE PROTEIN P.IA"/>
    <property type="match status" value="1"/>
</dbReference>
<keyword evidence="7" id="KW-0406">Ion transport</keyword>
<protein>
    <submittedName>
        <fullName evidence="13">Porin</fullName>
    </submittedName>
</protein>
<keyword evidence="5" id="KW-0812">Transmembrane</keyword>
<keyword evidence="4" id="KW-1134">Transmembrane beta strand</keyword>
<evidence type="ECO:0000256" key="6">
    <source>
        <dbReference type="ARBA" id="ARBA00022729"/>
    </source>
</evidence>
<feature type="signal peptide" evidence="11">
    <location>
        <begin position="1"/>
        <end position="22"/>
    </location>
</feature>
<dbReference type="InterPro" id="IPR002299">
    <property type="entry name" value="Porin_Neis"/>
</dbReference>
<organism evidence="13 14">
    <name type="scientific">Paraburkholderia kururiensis</name>
    <dbReference type="NCBI Taxonomy" id="984307"/>
    <lineage>
        <taxon>Bacteria</taxon>
        <taxon>Pseudomonadati</taxon>
        <taxon>Pseudomonadota</taxon>
        <taxon>Betaproteobacteria</taxon>
        <taxon>Burkholderiales</taxon>
        <taxon>Burkholderiaceae</taxon>
        <taxon>Paraburkholderia</taxon>
    </lineage>
</organism>
<dbReference type="InterPro" id="IPR023614">
    <property type="entry name" value="Porin_dom_sf"/>
</dbReference>
<reference evidence="13 14" key="1">
    <citation type="submission" date="2023-12" db="EMBL/GenBank/DDBJ databases">
        <title>Genome sequencing and assembly of bacterial species from a model synthetic community.</title>
        <authorList>
            <person name="Hogle S.L."/>
        </authorList>
    </citation>
    <scope>NUCLEOTIDE SEQUENCE [LARGE SCALE GENOMIC DNA]</scope>
    <source>
        <strain evidence="13 14">HAMBI 2494</strain>
    </source>
</reference>
<evidence type="ECO:0000256" key="10">
    <source>
        <dbReference type="ARBA" id="ARBA00023237"/>
    </source>
</evidence>
<evidence type="ECO:0000256" key="11">
    <source>
        <dbReference type="SAM" id="SignalP"/>
    </source>
</evidence>
<evidence type="ECO:0000259" key="12">
    <source>
        <dbReference type="Pfam" id="PF13609"/>
    </source>
</evidence>
<keyword evidence="10" id="KW-0998">Cell outer membrane</keyword>
<keyword evidence="9" id="KW-0472">Membrane</keyword>
<comment type="subcellular location">
    <subcellularLocation>
        <location evidence="1">Cell outer membrane</location>
        <topology evidence="1">Multi-pass membrane protein</topology>
    </subcellularLocation>
</comment>
<evidence type="ECO:0000313" key="14">
    <source>
        <dbReference type="Proteomes" id="UP001325479"/>
    </source>
</evidence>
<evidence type="ECO:0000313" key="13">
    <source>
        <dbReference type="EMBL" id="WQD79862.1"/>
    </source>
</evidence>
<evidence type="ECO:0000256" key="5">
    <source>
        <dbReference type="ARBA" id="ARBA00022692"/>
    </source>
</evidence>
<dbReference type="Pfam" id="PF13609">
    <property type="entry name" value="Porin_4"/>
    <property type="match status" value="1"/>
</dbReference>
<dbReference type="CDD" id="cd00342">
    <property type="entry name" value="gram_neg_porins"/>
    <property type="match status" value="1"/>
</dbReference>
<dbReference type="InterPro" id="IPR033900">
    <property type="entry name" value="Gram_neg_porin_domain"/>
</dbReference>
<dbReference type="PRINTS" id="PR00184">
    <property type="entry name" value="NEISSPPORIN"/>
</dbReference>
<dbReference type="Proteomes" id="UP001325479">
    <property type="component" value="Chromosome"/>
</dbReference>
<keyword evidence="3" id="KW-0813">Transport</keyword>
<feature type="chain" id="PRO_5046056124" evidence="11">
    <location>
        <begin position="23"/>
        <end position="385"/>
    </location>
</feature>
<evidence type="ECO:0000256" key="7">
    <source>
        <dbReference type="ARBA" id="ARBA00023065"/>
    </source>
</evidence>
<name>A0ABZ0WR76_9BURK</name>
<dbReference type="InterPro" id="IPR050298">
    <property type="entry name" value="Gram-neg_bact_OMP"/>
</dbReference>
<evidence type="ECO:0000256" key="3">
    <source>
        <dbReference type="ARBA" id="ARBA00022448"/>
    </source>
</evidence>
<keyword evidence="6 11" id="KW-0732">Signal</keyword>
<evidence type="ECO:0000256" key="4">
    <source>
        <dbReference type="ARBA" id="ARBA00022452"/>
    </source>
</evidence>
<sequence>MKFIALPSLSLAMLAASGVAHAQSSVTLYGVIDESLEYVSNAGGPGATGAQRRYGLDNSAVGVSLWGLKGKEDLGGGLAALFQLESGFNTTNGSVSGQLPAASLFSRDAFVGLSSDRFGTLTFGRQYDAVTDMVQPLTGDMWGASAFATPGDVDNNDDGTVVNNAVKYVSPVFAGLQLEGEYAFGGVAGATGAGQSWSVAATGTTGGLTVAAGYFRANNNPLTGNWSSATAQPLLGGALGYDPASYRSAGIAQAAVQYATGPYTVSVRYSNAQYHGAGGGPSVHFNVGAALFQYQATQAWTLGLGYAYVHGSAPAAVQGVDPAATAASIHQISVGAQYGLSKRTTLYAVGAYQHASGALASAGDMYYTSSNGAQIIANLGILHRF</sequence>
<evidence type="ECO:0000256" key="8">
    <source>
        <dbReference type="ARBA" id="ARBA00023114"/>
    </source>
</evidence>
<feature type="domain" description="Porin" evidence="12">
    <location>
        <begin position="12"/>
        <end position="357"/>
    </location>
</feature>
<dbReference type="Gene3D" id="2.40.160.10">
    <property type="entry name" value="Porin"/>
    <property type="match status" value="1"/>
</dbReference>
<dbReference type="PRINTS" id="PR00182">
    <property type="entry name" value="ECOLNEIPORIN"/>
</dbReference>